<feature type="non-terminal residue" evidence="1">
    <location>
        <position position="1"/>
    </location>
</feature>
<accession>A0AAW6CPL9</accession>
<evidence type="ECO:0000313" key="2">
    <source>
        <dbReference type="Proteomes" id="UP001211173"/>
    </source>
</evidence>
<proteinExistence type="predicted"/>
<dbReference type="AlphaFoldDB" id="A0AAW6CPL9"/>
<protein>
    <submittedName>
        <fullName evidence="1">Uncharacterized protein</fullName>
    </submittedName>
</protein>
<comment type="caution">
    <text evidence="1">The sequence shown here is derived from an EMBL/GenBank/DDBJ whole genome shotgun (WGS) entry which is preliminary data.</text>
</comment>
<evidence type="ECO:0000313" key="1">
    <source>
        <dbReference type="EMBL" id="MDB7936101.1"/>
    </source>
</evidence>
<organism evidence="1 2">
    <name type="scientific">Flavonifractor plautii</name>
    <name type="common">Fusobacterium plautii</name>
    <dbReference type="NCBI Taxonomy" id="292800"/>
    <lineage>
        <taxon>Bacteria</taxon>
        <taxon>Bacillati</taxon>
        <taxon>Bacillota</taxon>
        <taxon>Clostridia</taxon>
        <taxon>Eubacteriales</taxon>
        <taxon>Oscillospiraceae</taxon>
        <taxon>Flavonifractor</taxon>
    </lineage>
</organism>
<dbReference type="RefSeq" id="WP_207735543.1">
    <property type="nucleotide sequence ID" value="NZ_JADMVZ010000071.1"/>
</dbReference>
<reference evidence="1" key="1">
    <citation type="submission" date="2023-01" db="EMBL/GenBank/DDBJ databases">
        <title>Human gut microbiome strain richness.</title>
        <authorList>
            <person name="Chen-Liaw A."/>
        </authorList>
    </citation>
    <scope>NUCLEOTIDE SEQUENCE</scope>
    <source>
        <strain evidence="1">1001287st1_F4_1001285I_161205</strain>
    </source>
</reference>
<sequence length="62" mass="7116">KGRIISWVILCVLPAGTREAHGLNPAQGWAMCFLLYRSARRKGDYQDREIVYEKFSCLPLAF</sequence>
<name>A0AAW6CPL9_FLAPL</name>
<dbReference type="EMBL" id="JAQLWV010000071">
    <property type="protein sequence ID" value="MDB7936101.1"/>
    <property type="molecule type" value="Genomic_DNA"/>
</dbReference>
<dbReference type="Proteomes" id="UP001211173">
    <property type="component" value="Unassembled WGS sequence"/>
</dbReference>
<gene>
    <name evidence="1" type="ORF">PNE06_23720</name>
</gene>